<feature type="compositionally biased region" description="Polar residues" evidence="1">
    <location>
        <begin position="109"/>
        <end position="129"/>
    </location>
</feature>
<proteinExistence type="predicted"/>
<dbReference type="KEGG" id="mrr:Moror_4320"/>
<evidence type="ECO:0000313" key="3">
    <source>
        <dbReference type="EMBL" id="ESK80821.1"/>
    </source>
</evidence>
<feature type="region of interest" description="Disordered" evidence="1">
    <location>
        <begin position="78"/>
        <end position="145"/>
    </location>
</feature>
<protein>
    <recommendedName>
        <fullName evidence="5">Retrotransposon gag domain-containing protein</fullName>
    </recommendedName>
</protein>
<keyword evidence="2" id="KW-0812">Transmembrane</keyword>
<feature type="compositionally biased region" description="Basic and acidic residues" evidence="1">
    <location>
        <begin position="88"/>
        <end position="98"/>
    </location>
</feature>
<name>V2WJU7_MONRO</name>
<evidence type="ECO:0008006" key="5">
    <source>
        <dbReference type="Google" id="ProtNLM"/>
    </source>
</evidence>
<keyword evidence="4" id="KW-1185">Reference proteome</keyword>
<keyword evidence="2" id="KW-0472">Membrane</keyword>
<dbReference type="HOGENOM" id="CLU_1090247_0_0_1"/>
<feature type="region of interest" description="Disordered" evidence="1">
    <location>
        <begin position="164"/>
        <end position="187"/>
    </location>
</feature>
<accession>V2WJU7</accession>
<dbReference type="EMBL" id="AWSO01002953">
    <property type="protein sequence ID" value="ESK80821.1"/>
    <property type="molecule type" value="Genomic_DNA"/>
</dbReference>
<comment type="caution">
    <text evidence="3">The sequence shown here is derived from an EMBL/GenBank/DDBJ whole genome shotgun (WGS) entry which is preliminary data.</text>
</comment>
<evidence type="ECO:0000313" key="4">
    <source>
        <dbReference type="Proteomes" id="UP000017559"/>
    </source>
</evidence>
<dbReference type="Proteomes" id="UP000017559">
    <property type="component" value="Unassembled WGS sequence"/>
</dbReference>
<organism evidence="3 4">
    <name type="scientific">Moniliophthora roreri (strain MCA 2997)</name>
    <name type="common">Cocoa frosty pod rot fungus</name>
    <name type="synonym">Crinipellis roreri</name>
    <dbReference type="NCBI Taxonomy" id="1381753"/>
    <lineage>
        <taxon>Eukaryota</taxon>
        <taxon>Fungi</taxon>
        <taxon>Dikarya</taxon>
        <taxon>Basidiomycota</taxon>
        <taxon>Agaricomycotina</taxon>
        <taxon>Agaricomycetes</taxon>
        <taxon>Agaricomycetidae</taxon>
        <taxon>Agaricales</taxon>
        <taxon>Marasmiineae</taxon>
        <taxon>Marasmiaceae</taxon>
        <taxon>Moniliophthora</taxon>
    </lineage>
</organism>
<feature type="transmembrane region" description="Helical" evidence="2">
    <location>
        <begin position="37"/>
        <end position="62"/>
    </location>
</feature>
<dbReference type="AlphaFoldDB" id="V2WJU7"/>
<evidence type="ECO:0000256" key="2">
    <source>
        <dbReference type="SAM" id="Phobius"/>
    </source>
</evidence>
<reference evidence="3 4" key="1">
    <citation type="journal article" date="2014" name="BMC Genomics">
        <title>Genome and secretome analysis of the hemibiotrophic fungal pathogen, Moniliophthora roreri, which causes frosty pod rot disease of cacao: mechanisms of the biotrophic and necrotrophic phases.</title>
        <authorList>
            <person name="Meinhardt L.W."/>
            <person name="Costa G.G.L."/>
            <person name="Thomazella D.P.T."/>
            <person name="Teixeira P.J.P.L."/>
            <person name="Carazzolle M.F."/>
            <person name="Schuster S.C."/>
            <person name="Carlson J.E."/>
            <person name="Guiltinan M.J."/>
            <person name="Mieczkowski P."/>
            <person name="Farmer A."/>
            <person name="Ramaraj T."/>
            <person name="Crozier J."/>
            <person name="Davis R.E."/>
            <person name="Shao J."/>
            <person name="Melnick R.L."/>
            <person name="Pereira G.A.G."/>
            <person name="Bailey B.A."/>
        </authorList>
    </citation>
    <scope>NUCLEOTIDE SEQUENCE [LARGE SCALE GENOMIC DNA]</scope>
    <source>
        <strain evidence="3 4">MCA 2997</strain>
    </source>
</reference>
<evidence type="ECO:0000256" key="1">
    <source>
        <dbReference type="SAM" id="MobiDB-lite"/>
    </source>
</evidence>
<dbReference type="OrthoDB" id="3253637at2759"/>
<sequence length="255" mass="29249">MNTAKTPPARTAFIQASRSYIIFHQTDMHKELQCVSLMSPCIFLLQLVSPLCFSFIWPIALWRGSNLGNERQMRRGAIESLQTEEQTETEKPEAKSSPEPDPFNELRNLYNSPSESEMMTPGPSSDQPTNPAPKVEPKVEQSDNNAQWAATIATSVIETINNKKEDNGKPLLPEPYEGNQKDTGRTREWKVGEQMKLFPEDPDHPVTKKAAEEMWDSFKARFRKTWQPVDVKGDAWMKIEDLRMKERADDYVNQF</sequence>
<gene>
    <name evidence="3" type="ORF">Moror_4320</name>
</gene>
<keyword evidence="2" id="KW-1133">Transmembrane helix</keyword>